<dbReference type="Proteomes" id="UP000608955">
    <property type="component" value="Unassembled WGS sequence"/>
</dbReference>
<dbReference type="GO" id="GO:0022900">
    <property type="term" value="P:electron transport chain"/>
    <property type="evidence" value="ECO:0007669"/>
    <property type="project" value="InterPro"/>
</dbReference>
<keyword evidence="8 14" id="KW-1133">Transmembrane helix</keyword>
<feature type="transmembrane region" description="Helical" evidence="14">
    <location>
        <begin position="85"/>
        <end position="102"/>
    </location>
</feature>
<protein>
    <recommendedName>
        <fullName evidence="4">cytochrome-c oxidase</fullName>
        <ecNumber evidence="4">7.1.1.9</ecNumber>
    </recommendedName>
    <alternativeName>
        <fullName evidence="11">Cytochrome aa3 subunit 4</fullName>
    </alternativeName>
    <alternativeName>
        <fullName evidence="10">Cytochrome c oxidase polypeptide IV</fullName>
    </alternativeName>
</protein>
<feature type="region of interest" description="Disordered" evidence="13">
    <location>
        <begin position="145"/>
        <end position="172"/>
    </location>
</feature>
<keyword evidence="16" id="KW-1185">Reference proteome</keyword>
<evidence type="ECO:0000256" key="4">
    <source>
        <dbReference type="ARBA" id="ARBA00012949"/>
    </source>
</evidence>
<comment type="caution">
    <text evidence="15">The sequence shown here is derived from an EMBL/GenBank/DDBJ whole genome shotgun (WGS) entry which is preliminary data.</text>
</comment>
<evidence type="ECO:0000256" key="9">
    <source>
        <dbReference type="ARBA" id="ARBA00023136"/>
    </source>
</evidence>
<dbReference type="Pfam" id="PF12270">
    <property type="entry name" value="Cyt_c_ox_IV"/>
    <property type="match status" value="1"/>
</dbReference>
<dbReference type="EMBL" id="BMVF01000003">
    <property type="protein sequence ID" value="GHD86053.1"/>
    <property type="molecule type" value="Genomic_DNA"/>
</dbReference>
<evidence type="ECO:0000256" key="14">
    <source>
        <dbReference type="SAM" id="Phobius"/>
    </source>
</evidence>
<comment type="catalytic activity">
    <reaction evidence="12">
        <text>4 Fe(II)-[cytochrome c] + O2 + 8 H(+)(in) = 4 Fe(III)-[cytochrome c] + 2 H2O + 4 H(+)(out)</text>
        <dbReference type="Rhea" id="RHEA:11436"/>
        <dbReference type="Rhea" id="RHEA-COMP:10350"/>
        <dbReference type="Rhea" id="RHEA-COMP:14399"/>
        <dbReference type="ChEBI" id="CHEBI:15377"/>
        <dbReference type="ChEBI" id="CHEBI:15378"/>
        <dbReference type="ChEBI" id="CHEBI:15379"/>
        <dbReference type="ChEBI" id="CHEBI:29033"/>
        <dbReference type="ChEBI" id="CHEBI:29034"/>
        <dbReference type="EC" id="7.1.1.9"/>
    </reaction>
</comment>
<evidence type="ECO:0000256" key="11">
    <source>
        <dbReference type="ARBA" id="ARBA00031401"/>
    </source>
</evidence>
<keyword evidence="7" id="KW-1278">Translocase</keyword>
<dbReference type="GO" id="GO:0004129">
    <property type="term" value="F:cytochrome-c oxidase activity"/>
    <property type="evidence" value="ECO:0007669"/>
    <property type="project" value="UniProtKB-EC"/>
</dbReference>
<dbReference type="AlphaFoldDB" id="A0A918Y020"/>
<name>A0A918Y020_9ACTN</name>
<feature type="transmembrane region" description="Helical" evidence="14">
    <location>
        <begin position="7"/>
        <end position="25"/>
    </location>
</feature>
<dbReference type="EC" id="7.1.1.9" evidence="4"/>
<reference evidence="15" key="1">
    <citation type="journal article" date="2014" name="Int. J. Syst. Evol. Microbiol.">
        <title>Complete genome sequence of Corynebacterium casei LMG S-19264T (=DSM 44701T), isolated from a smear-ripened cheese.</title>
        <authorList>
            <consortium name="US DOE Joint Genome Institute (JGI-PGF)"/>
            <person name="Walter F."/>
            <person name="Albersmeier A."/>
            <person name="Kalinowski J."/>
            <person name="Ruckert C."/>
        </authorList>
    </citation>
    <scope>NUCLEOTIDE SEQUENCE</scope>
    <source>
        <strain evidence="15">JCM 4654</strain>
    </source>
</reference>
<reference evidence="15" key="2">
    <citation type="submission" date="2020-09" db="EMBL/GenBank/DDBJ databases">
        <authorList>
            <person name="Sun Q."/>
            <person name="Ohkuma M."/>
        </authorList>
    </citation>
    <scope>NUCLEOTIDE SEQUENCE</scope>
    <source>
        <strain evidence="15">JCM 4654</strain>
    </source>
</reference>
<dbReference type="GO" id="GO:0005886">
    <property type="term" value="C:plasma membrane"/>
    <property type="evidence" value="ECO:0007669"/>
    <property type="project" value="UniProtKB-SubCell"/>
</dbReference>
<dbReference type="InterPro" id="IPR021050">
    <property type="entry name" value="Cyt_c_oxidase_su4_actinobac"/>
</dbReference>
<evidence type="ECO:0000313" key="16">
    <source>
        <dbReference type="Proteomes" id="UP000608955"/>
    </source>
</evidence>
<comment type="function">
    <text evidence="1">Part of cytochrome c oxidase, its function is unknown.</text>
</comment>
<evidence type="ECO:0000256" key="2">
    <source>
        <dbReference type="ARBA" id="ARBA00004651"/>
    </source>
</evidence>
<proteinExistence type="inferred from homology"/>
<evidence type="ECO:0000256" key="12">
    <source>
        <dbReference type="ARBA" id="ARBA00047816"/>
    </source>
</evidence>
<keyword evidence="5" id="KW-1003">Cell membrane</keyword>
<evidence type="ECO:0000256" key="3">
    <source>
        <dbReference type="ARBA" id="ARBA00006870"/>
    </source>
</evidence>
<organism evidence="15 16">
    <name type="scientific">Streptomyces naganishii JCM 4654</name>
    <dbReference type="NCBI Taxonomy" id="1306179"/>
    <lineage>
        <taxon>Bacteria</taxon>
        <taxon>Bacillati</taxon>
        <taxon>Actinomycetota</taxon>
        <taxon>Actinomycetes</taxon>
        <taxon>Kitasatosporales</taxon>
        <taxon>Streptomycetaceae</taxon>
        <taxon>Streptomyces</taxon>
    </lineage>
</organism>
<evidence type="ECO:0000256" key="8">
    <source>
        <dbReference type="ARBA" id="ARBA00022989"/>
    </source>
</evidence>
<evidence type="ECO:0000256" key="10">
    <source>
        <dbReference type="ARBA" id="ARBA00031366"/>
    </source>
</evidence>
<keyword evidence="9 14" id="KW-0472">Membrane</keyword>
<evidence type="ECO:0000313" key="15">
    <source>
        <dbReference type="EMBL" id="GHD86053.1"/>
    </source>
</evidence>
<feature type="transmembrane region" description="Helical" evidence="14">
    <location>
        <begin position="31"/>
        <end position="50"/>
    </location>
</feature>
<comment type="similarity">
    <text evidence="3">Belongs to the cytochrome c oxidase bacterial subunit CtaF family.</text>
</comment>
<sequence>MKTESRLFGGVAVFFALTSSGYGWWSHTEPAGTAALGVAALMATLVAFFLHVQYRRRGPRAQDRTEAEVVDTAGPLDFFSPHSPWPIVVALGAVVLALGIVFGLWLALMGFGILGLGLFGLVFQYVGRDDPGSAPTGPDVVVVRARRPAAHRPAGAQPSSSRADSGSGSSPS</sequence>
<evidence type="ECO:0000256" key="13">
    <source>
        <dbReference type="SAM" id="MobiDB-lite"/>
    </source>
</evidence>
<feature type="compositionally biased region" description="Low complexity" evidence="13">
    <location>
        <begin position="151"/>
        <end position="172"/>
    </location>
</feature>
<evidence type="ECO:0000256" key="6">
    <source>
        <dbReference type="ARBA" id="ARBA00022692"/>
    </source>
</evidence>
<evidence type="ECO:0000256" key="5">
    <source>
        <dbReference type="ARBA" id="ARBA00022475"/>
    </source>
</evidence>
<evidence type="ECO:0000256" key="1">
    <source>
        <dbReference type="ARBA" id="ARBA00002536"/>
    </source>
</evidence>
<comment type="subcellular location">
    <subcellularLocation>
        <location evidence="2">Cell membrane</location>
        <topology evidence="2">Multi-pass membrane protein</topology>
    </subcellularLocation>
</comment>
<dbReference type="RefSeq" id="WP_190176689.1">
    <property type="nucleotide sequence ID" value="NZ_BMVF01000003.1"/>
</dbReference>
<accession>A0A918Y020</accession>
<evidence type="ECO:0000256" key="7">
    <source>
        <dbReference type="ARBA" id="ARBA00022967"/>
    </source>
</evidence>
<gene>
    <name evidence="15" type="ORF">GCM10010508_12240</name>
</gene>
<keyword evidence="6 14" id="KW-0812">Transmembrane</keyword>